<organism evidence="1 2">
    <name type="scientific">Trichinella pseudospiralis</name>
    <name type="common">Parasitic roundworm</name>
    <dbReference type="NCBI Taxonomy" id="6337"/>
    <lineage>
        <taxon>Eukaryota</taxon>
        <taxon>Metazoa</taxon>
        <taxon>Ecdysozoa</taxon>
        <taxon>Nematoda</taxon>
        <taxon>Enoplea</taxon>
        <taxon>Dorylaimia</taxon>
        <taxon>Trichinellida</taxon>
        <taxon>Trichinellidae</taxon>
        <taxon>Trichinella</taxon>
    </lineage>
</organism>
<name>A0A0V1GAJ9_TRIPS</name>
<proteinExistence type="predicted"/>
<dbReference type="Proteomes" id="UP000054826">
    <property type="component" value="Unassembled WGS sequence"/>
</dbReference>
<protein>
    <submittedName>
        <fullName evidence="1">Uncharacterized protein</fullName>
    </submittedName>
</protein>
<gene>
    <name evidence="1" type="ORF">T4C_12737</name>
</gene>
<evidence type="ECO:0000313" key="1">
    <source>
        <dbReference type="EMBL" id="KRY95227.1"/>
    </source>
</evidence>
<dbReference type="AlphaFoldDB" id="A0A0V1GAJ9"/>
<comment type="caution">
    <text evidence="1">The sequence shown here is derived from an EMBL/GenBank/DDBJ whole genome shotgun (WGS) entry which is preliminary data.</text>
</comment>
<accession>A0A0V1GAJ9</accession>
<sequence>MTVLLNPSRMKCCGTQLSYNRLVVGTAVMKCAWTQLSYDRLVVGTAV</sequence>
<dbReference type="EMBL" id="JYDV01004644">
    <property type="protein sequence ID" value="KRY95227.1"/>
    <property type="molecule type" value="Genomic_DNA"/>
</dbReference>
<reference evidence="1 2" key="1">
    <citation type="submission" date="2015-01" db="EMBL/GenBank/DDBJ databases">
        <title>Evolution of Trichinella species and genotypes.</title>
        <authorList>
            <person name="Korhonen P.K."/>
            <person name="Edoardo P."/>
            <person name="Giuseppe L.R."/>
            <person name="Gasser R.B."/>
        </authorList>
    </citation>
    <scope>NUCLEOTIDE SEQUENCE [LARGE SCALE GENOMIC DNA]</scope>
    <source>
        <strain evidence="1">ISS176</strain>
    </source>
</reference>
<evidence type="ECO:0000313" key="2">
    <source>
        <dbReference type="Proteomes" id="UP000054826"/>
    </source>
</evidence>